<comment type="caution">
    <text evidence="2">The sequence shown here is derived from an EMBL/GenBank/DDBJ whole genome shotgun (WGS) entry which is preliminary data.</text>
</comment>
<dbReference type="EMBL" id="CAJHJF010000397">
    <property type="protein sequence ID" value="CAD6901423.1"/>
    <property type="molecule type" value="Genomic_DNA"/>
</dbReference>
<protein>
    <submittedName>
        <fullName evidence="2">Uncharacterized protein</fullName>
    </submittedName>
</protein>
<proteinExistence type="predicted"/>
<dbReference type="AlphaFoldDB" id="A0A9N8Q753"/>
<gene>
    <name evidence="2" type="ORF">JKILLFL_G5722</name>
</gene>
<evidence type="ECO:0000256" key="1">
    <source>
        <dbReference type="SAM" id="MobiDB-lite"/>
    </source>
</evidence>
<reference evidence="2 3" key="1">
    <citation type="submission" date="2020-10" db="EMBL/GenBank/DDBJ databases">
        <authorList>
            <person name="Sedaghatjoo S."/>
        </authorList>
    </citation>
    <scope>NUCLEOTIDE SEQUENCE [LARGE SCALE GENOMIC DNA]</scope>
    <source>
        <strain evidence="2 3">LLFL</strain>
    </source>
</reference>
<feature type="compositionally biased region" description="Basic and acidic residues" evidence="1">
    <location>
        <begin position="51"/>
        <end position="75"/>
    </location>
</feature>
<sequence length="96" mass="10188">DSKDGRGGGRNRFERGGERDGKPDRGGGPAQRRENWNKKTPKSGGGGGGGKDNKATEGANRKAVDSIKGKEKSDKVLGSVIGKKRKERREKKGGGR</sequence>
<evidence type="ECO:0000313" key="2">
    <source>
        <dbReference type="EMBL" id="CAD6901423.1"/>
    </source>
</evidence>
<organism evidence="2 3">
    <name type="scientific">Tilletia laevis</name>
    <dbReference type="NCBI Taxonomy" id="157183"/>
    <lineage>
        <taxon>Eukaryota</taxon>
        <taxon>Fungi</taxon>
        <taxon>Dikarya</taxon>
        <taxon>Basidiomycota</taxon>
        <taxon>Ustilaginomycotina</taxon>
        <taxon>Exobasidiomycetes</taxon>
        <taxon>Tilletiales</taxon>
        <taxon>Tilletiaceae</taxon>
        <taxon>Tilletia</taxon>
    </lineage>
</organism>
<feature type="compositionally biased region" description="Basic and acidic residues" evidence="1">
    <location>
        <begin position="1"/>
        <end position="37"/>
    </location>
</feature>
<name>A0A9N8Q753_9BASI</name>
<keyword evidence="3" id="KW-1185">Reference proteome</keyword>
<feature type="non-terminal residue" evidence="2">
    <location>
        <position position="1"/>
    </location>
</feature>
<evidence type="ECO:0000313" key="3">
    <source>
        <dbReference type="Proteomes" id="UP000836404"/>
    </source>
</evidence>
<accession>A0A9N8Q753</accession>
<feature type="region of interest" description="Disordered" evidence="1">
    <location>
        <begin position="1"/>
        <end position="96"/>
    </location>
</feature>
<dbReference type="Proteomes" id="UP000836404">
    <property type="component" value="Unassembled WGS sequence"/>
</dbReference>